<sequence length="434" mass="47391">MNRPFRYVIMGMIVLMTVINYVDRGAISYAQAAIIKEFGLNPVTWGDVLGYFGYGYMFGALFGGALADKKGPKFVWLLAGTLWSIFEIGTAYAGNIGMALFGGSALAGFALFRILFGLTEGPVFSTINRTMANWAAPKERGFAASIGLLGTPLGALLTAPIAVALLSIVNWRTMFIILGIAGLLWVLIWSRMFTDLPENHPRVSKEEVAEIRSSKELLNTEVTLEQSNRAHVPWYHFFNNPTLIMNAVGYFAFQYVNFLILTWTPKYLQDTFHFKLASLWYLGMIPWIGACFTVLLGGRLSDFLRRRTGSLRVARSGLAVISLLLTAICFLLIPTVHSVGAVLLLMAVGNAFNFLPNSVYWTVIVDTEPSKAGTFGGVTHFFTNIATVVAPTLTGRLVAGSGYQAMFVAAAVAAAIGMIAMMFVKPGRRENPVG</sequence>
<evidence type="ECO:0000259" key="7">
    <source>
        <dbReference type="PROSITE" id="PS50850"/>
    </source>
</evidence>
<feature type="transmembrane region" description="Helical" evidence="6">
    <location>
        <begin position="318"/>
        <end position="348"/>
    </location>
</feature>
<dbReference type="Proteomes" id="UP000593802">
    <property type="component" value="Chromosome"/>
</dbReference>
<comment type="subcellular location">
    <subcellularLocation>
        <location evidence="1">Cell membrane</location>
        <topology evidence="1">Multi-pass membrane protein</topology>
    </subcellularLocation>
</comment>
<dbReference type="CDD" id="cd17319">
    <property type="entry name" value="MFS_ExuT_GudP_like"/>
    <property type="match status" value="1"/>
</dbReference>
<dbReference type="InterPro" id="IPR020846">
    <property type="entry name" value="MFS_dom"/>
</dbReference>
<feature type="transmembrane region" description="Helical" evidence="6">
    <location>
        <begin position="142"/>
        <end position="168"/>
    </location>
</feature>
<proteinExistence type="predicted"/>
<feature type="transmembrane region" description="Helical" evidence="6">
    <location>
        <begin position="48"/>
        <end position="67"/>
    </location>
</feature>
<protein>
    <submittedName>
        <fullName evidence="8">MFS transporter</fullName>
    </submittedName>
</protein>
<reference evidence="8 9" key="1">
    <citation type="submission" date="2020-08" db="EMBL/GenBank/DDBJ databases">
        <title>Complete Genome Sequence of Effusibacillus dendaii Strain skT53, Isolated from Farmland soil.</title>
        <authorList>
            <person name="Konishi T."/>
            <person name="Kawasaki H."/>
        </authorList>
    </citation>
    <scope>NUCLEOTIDE SEQUENCE [LARGE SCALE GENOMIC DNA]</scope>
    <source>
        <strain evidence="9">skT53</strain>
    </source>
</reference>
<keyword evidence="5 6" id="KW-0472">Membrane</keyword>
<dbReference type="Gene3D" id="1.20.1250.20">
    <property type="entry name" value="MFS general substrate transporter like domains"/>
    <property type="match status" value="2"/>
</dbReference>
<dbReference type="PANTHER" id="PTHR11662">
    <property type="entry name" value="SOLUTE CARRIER FAMILY 17"/>
    <property type="match status" value="1"/>
</dbReference>
<dbReference type="AlphaFoldDB" id="A0A7I8DCZ8"/>
<evidence type="ECO:0000256" key="2">
    <source>
        <dbReference type="ARBA" id="ARBA00022448"/>
    </source>
</evidence>
<organism evidence="8 9">
    <name type="scientific">Effusibacillus dendaii</name>
    <dbReference type="NCBI Taxonomy" id="2743772"/>
    <lineage>
        <taxon>Bacteria</taxon>
        <taxon>Bacillati</taxon>
        <taxon>Bacillota</taxon>
        <taxon>Bacilli</taxon>
        <taxon>Bacillales</taxon>
        <taxon>Alicyclobacillaceae</taxon>
        <taxon>Effusibacillus</taxon>
    </lineage>
</organism>
<dbReference type="Pfam" id="PF07690">
    <property type="entry name" value="MFS_1"/>
    <property type="match status" value="1"/>
</dbReference>
<dbReference type="InterPro" id="IPR011701">
    <property type="entry name" value="MFS"/>
</dbReference>
<dbReference type="InterPro" id="IPR050382">
    <property type="entry name" value="MFS_Na/Anion_cotransporter"/>
</dbReference>
<feature type="transmembrane region" description="Helical" evidence="6">
    <location>
        <begin position="99"/>
        <end position="121"/>
    </location>
</feature>
<dbReference type="SUPFAM" id="SSF103473">
    <property type="entry name" value="MFS general substrate transporter"/>
    <property type="match status" value="1"/>
</dbReference>
<evidence type="ECO:0000256" key="4">
    <source>
        <dbReference type="ARBA" id="ARBA00022989"/>
    </source>
</evidence>
<feature type="transmembrane region" description="Helical" evidence="6">
    <location>
        <begin position="276"/>
        <end position="297"/>
    </location>
</feature>
<keyword evidence="4 6" id="KW-1133">Transmembrane helix</keyword>
<evidence type="ECO:0000313" key="8">
    <source>
        <dbReference type="EMBL" id="BCJ87975.1"/>
    </source>
</evidence>
<evidence type="ECO:0000313" key="9">
    <source>
        <dbReference type="Proteomes" id="UP000593802"/>
    </source>
</evidence>
<evidence type="ECO:0000256" key="5">
    <source>
        <dbReference type="ARBA" id="ARBA00023136"/>
    </source>
</evidence>
<dbReference type="KEGG" id="eff:skT53_29600"/>
<evidence type="ECO:0000256" key="3">
    <source>
        <dbReference type="ARBA" id="ARBA00022692"/>
    </source>
</evidence>
<feature type="transmembrane region" description="Helical" evidence="6">
    <location>
        <begin position="403"/>
        <end position="424"/>
    </location>
</feature>
<dbReference type="GO" id="GO:0022857">
    <property type="term" value="F:transmembrane transporter activity"/>
    <property type="evidence" value="ECO:0007669"/>
    <property type="project" value="InterPro"/>
</dbReference>
<dbReference type="GO" id="GO:0005886">
    <property type="term" value="C:plasma membrane"/>
    <property type="evidence" value="ECO:0007669"/>
    <property type="project" value="UniProtKB-SubCell"/>
</dbReference>
<dbReference type="InterPro" id="IPR036259">
    <property type="entry name" value="MFS_trans_sf"/>
</dbReference>
<feature type="transmembrane region" description="Helical" evidence="6">
    <location>
        <begin position="243"/>
        <end position="264"/>
    </location>
</feature>
<feature type="domain" description="Major facilitator superfamily (MFS) profile" evidence="7">
    <location>
        <begin position="9"/>
        <end position="429"/>
    </location>
</feature>
<dbReference type="PANTHER" id="PTHR11662:SF399">
    <property type="entry name" value="FI19708P1-RELATED"/>
    <property type="match status" value="1"/>
</dbReference>
<feature type="transmembrane region" description="Helical" evidence="6">
    <location>
        <begin position="74"/>
        <end position="93"/>
    </location>
</feature>
<dbReference type="RefSeq" id="WP_200758525.1">
    <property type="nucleotide sequence ID" value="NZ_AP023366.1"/>
</dbReference>
<keyword evidence="3 6" id="KW-0812">Transmembrane</keyword>
<feature type="transmembrane region" description="Helical" evidence="6">
    <location>
        <begin position="174"/>
        <end position="193"/>
    </location>
</feature>
<accession>A0A7I8DCZ8</accession>
<dbReference type="EMBL" id="AP023366">
    <property type="protein sequence ID" value="BCJ87975.1"/>
    <property type="molecule type" value="Genomic_DNA"/>
</dbReference>
<gene>
    <name evidence="8" type="ORF">skT53_29600</name>
</gene>
<keyword evidence="2" id="KW-0813">Transport</keyword>
<evidence type="ECO:0000256" key="1">
    <source>
        <dbReference type="ARBA" id="ARBA00004651"/>
    </source>
</evidence>
<name>A0A7I8DCZ8_9BACL</name>
<keyword evidence="9" id="KW-1185">Reference proteome</keyword>
<evidence type="ECO:0000256" key="6">
    <source>
        <dbReference type="SAM" id="Phobius"/>
    </source>
</evidence>
<dbReference type="PROSITE" id="PS50850">
    <property type="entry name" value="MFS"/>
    <property type="match status" value="1"/>
</dbReference>